<reference evidence="3" key="1">
    <citation type="submission" date="2014-12" db="EMBL/GenBank/DDBJ databases">
        <authorList>
            <person name="Smet A."/>
        </authorList>
    </citation>
    <scope>NUCLEOTIDE SEQUENCE [LARGE SCALE GENOMIC DNA]</scope>
</reference>
<dbReference type="Proteomes" id="UP000046090">
    <property type="component" value="Unassembled WGS sequence"/>
</dbReference>
<dbReference type="AlphaFoldDB" id="A0A0K2YA06"/>
<gene>
    <name evidence="2" type="ORF">HHE01_14710</name>
</gene>
<feature type="compositionally biased region" description="Polar residues" evidence="1">
    <location>
        <begin position="35"/>
        <end position="45"/>
    </location>
</feature>
<dbReference type="EMBL" id="CDMK01000001">
    <property type="protein sequence ID" value="CRI33785.1"/>
    <property type="molecule type" value="Genomic_DNA"/>
</dbReference>
<evidence type="ECO:0000313" key="3">
    <source>
        <dbReference type="Proteomes" id="UP000046090"/>
    </source>
</evidence>
<accession>A0A0K2YA06</accession>
<feature type="region of interest" description="Disordered" evidence="1">
    <location>
        <begin position="19"/>
        <end position="45"/>
    </location>
</feature>
<protein>
    <submittedName>
        <fullName evidence="2">Uncharacterized protein</fullName>
    </submittedName>
</protein>
<proteinExistence type="predicted"/>
<organism evidence="2 3">
    <name type="scientific">Helicobacter heilmannii</name>
    <dbReference type="NCBI Taxonomy" id="35817"/>
    <lineage>
        <taxon>Bacteria</taxon>
        <taxon>Pseudomonadati</taxon>
        <taxon>Campylobacterota</taxon>
        <taxon>Epsilonproteobacteria</taxon>
        <taxon>Campylobacterales</taxon>
        <taxon>Helicobacteraceae</taxon>
        <taxon>Helicobacter</taxon>
    </lineage>
</organism>
<evidence type="ECO:0000313" key="2">
    <source>
        <dbReference type="EMBL" id="CRI33785.1"/>
    </source>
</evidence>
<name>A0A0K2YA06_HELHE</name>
<keyword evidence="3" id="KW-1185">Reference proteome</keyword>
<sequence>MSSAGRLELDGALGLIRTKKPSRADNTPLRGAKSVCSSGSVAQTF</sequence>
<evidence type="ECO:0000256" key="1">
    <source>
        <dbReference type="SAM" id="MobiDB-lite"/>
    </source>
</evidence>